<gene>
    <name evidence="7" type="ORF">H6G81_23355</name>
</gene>
<dbReference type="PANTHER" id="PTHR30349">
    <property type="entry name" value="PHAGE INTEGRASE-RELATED"/>
    <property type="match status" value="1"/>
</dbReference>
<reference evidence="7 8" key="1">
    <citation type="journal article" date="2020" name="ISME J.">
        <title>Comparative genomics reveals insights into cyanobacterial evolution and habitat adaptation.</title>
        <authorList>
            <person name="Chen M.Y."/>
            <person name="Teng W.K."/>
            <person name="Zhao L."/>
            <person name="Hu C.X."/>
            <person name="Zhou Y.K."/>
            <person name="Han B.P."/>
            <person name="Song L.R."/>
            <person name="Shu W.S."/>
        </authorList>
    </citation>
    <scope>NUCLEOTIDE SEQUENCE [LARGE SCALE GENOMIC DNA]</scope>
    <source>
        <strain evidence="7 8">FACHB-248</strain>
    </source>
</reference>
<dbReference type="InterPro" id="IPR044068">
    <property type="entry name" value="CB"/>
</dbReference>
<dbReference type="Gene3D" id="1.10.150.130">
    <property type="match status" value="1"/>
</dbReference>
<feature type="domain" description="Tyr recombinase" evidence="5">
    <location>
        <begin position="143"/>
        <end position="329"/>
    </location>
</feature>
<evidence type="ECO:0000313" key="8">
    <source>
        <dbReference type="Proteomes" id="UP000660380"/>
    </source>
</evidence>
<proteinExistence type="inferred from homology"/>
<dbReference type="InterPro" id="IPR013762">
    <property type="entry name" value="Integrase-like_cat_sf"/>
</dbReference>
<dbReference type="PROSITE" id="PS51898">
    <property type="entry name" value="TYR_RECOMBINASE"/>
    <property type="match status" value="1"/>
</dbReference>
<evidence type="ECO:0000256" key="1">
    <source>
        <dbReference type="ARBA" id="ARBA00008857"/>
    </source>
</evidence>
<evidence type="ECO:0000256" key="3">
    <source>
        <dbReference type="ARBA" id="ARBA00023172"/>
    </source>
</evidence>
<dbReference type="InterPro" id="IPR011010">
    <property type="entry name" value="DNA_brk_join_enz"/>
</dbReference>
<evidence type="ECO:0000313" key="7">
    <source>
        <dbReference type="EMBL" id="MBD2607381.1"/>
    </source>
</evidence>
<keyword evidence="2 4" id="KW-0238">DNA-binding</keyword>
<evidence type="ECO:0000259" key="5">
    <source>
        <dbReference type="PROSITE" id="PS51898"/>
    </source>
</evidence>
<dbReference type="PANTHER" id="PTHR30349:SF64">
    <property type="entry name" value="PROPHAGE INTEGRASE INTD-RELATED"/>
    <property type="match status" value="1"/>
</dbReference>
<evidence type="ECO:0000256" key="2">
    <source>
        <dbReference type="ARBA" id="ARBA00023125"/>
    </source>
</evidence>
<dbReference type="Pfam" id="PF00589">
    <property type="entry name" value="Phage_integrase"/>
    <property type="match status" value="1"/>
</dbReference>
<organism evidence="7 8">
    <name type="scientific">Scytonema hofmannii FACHB-248</name>
    <dbReference type="NCBI Taxonomy" id="1842502"/>
    <lineage>
        <taxon>Bacteria</taxon>
        <taxon>Bacillati</taxon>
        <taxon>Cyanobacteriota</taxon>
        <taxon>Cyanophyceae</taxon>
        <taxon>Nostocales</taxon>
        <taxon>Scytonemataceae</taxon>
        <taxon>Scytonema</taxon>
    </lineage>
</organism>
<dbReference type="EMBL" id="JACJTA010000062">
    <property type="protein sequence ID" value="MBD2607381.1"/>
    <property type="molecule type" value="Genomic_DNA"/>
</dbReference>
<dbReference type="RefSeq" id="WP_029630976.1">
    <property type="nucleotide sequence ID" value="NZ_JACJTA010000062.1"/>
</dbReference>
<protein>
    <submittedName>
        <fullName evidence="7">Tyrosine-type recombinase/integrase</fullName>
    </submittedName>
</protein>
<feature type="domain" description="Core-binding (CB)" evidence="6">
    <location>
        <begin position="32"/>
        <end position="122"/>
    </location>
</feature>
<dbReference type="InterPro" id="IPR050090">
    <property type="entry name" value="Tyrosine_recombinase_XerCD"/>
</dbReference>
<dbReference type="Proteomes" id="UP000660380">
    <property type="component" value="Unassembled WGS sequence"/>
</dbReference>
<dbReference type="CDD" id="cd01195">
    <property type="entry name" value="INT_C_like_5"/>
    <property type="match status" value="1"/>
</dbReference>
<comment type="similarity">
    <text evidence="1">Belongs to the 'phage' integrase family.</text>
</comment>
<keyword evidence="8" id="KW-1185">Reference proteome</keyword>
<keyword evidence="3" id="KW-0233">DNA recombination</keyword>
<sequence length="339" mass="38348">MPNESERGEIVKLSLEACLDAPVVRYFSQPLHSDPDVLAQLLADKRNPNTRRAYEKDIKDFFLKMTSVLPNRDSVLEFLHLTREQAVHVVLKYKALLIQSGVREATVNRRLAAIKSLSKMGRKLGVCNYSLEDVESEKVKAYRDTRGVDSKTIAKVIGQFDRETLIGKRNYAIFLVLWGLALRRNEVCQLNVSDFDFYGRKLRILGKGQGTNEEYIDMSKDVANSIAIWLIARGDNNENLPIFTALDFHNSGHRLTGDAIHKIVARAFKAAGVKKPMSPHRVRHSAITAALDATDGNIRKVQKLSRHADPRTLMIYDDNRNRDSLEMSDLLTGMLKKDS</sequence>
<dbReference type="InterPro" id="IPR010998">
    <property type="entry name" value="Integrase_recombinase_N"/>
</dbReference>
<comment type="caution">
    <text evidence="7">The sequence shown here is derived from an EMBL/GenBank/DDBJ whole genome shotgun (WGS) entry which is preliminary data.</text>
</comment>
<name>A0ABR8GWE7_9CYAN</name>
<dbReference type="SUPFAM" id="SSF56349">
    <property type="entry name" value="DNA breaking-rejoining enzymes"/>
    <property type="match status" value="1"/>
</dbReference>
<dbReference type="Gene3D" id="1.10.443.10">
    <property type="entry name" value="Intergrase catalytic core"/>
    <property type="match status" value="1"/>
</dbReference>
<evidence type="ECO:0000259" key="6">
    <source>
        <dbReference type="PROSITE" id="PS51900"/>
    </source>
</evidence>
<accession>A0ABR8GWE7</accession>
<dbReference type="PROSITE" id="PS51900">
    <property type="entry name" value="CB"/>
    <property type="match status" value="1"/>
</dbReference>
<evidence type="ECO:0000256" key="4">
    <source>
        <dbReference type="PROSITE-ProRule" id="PRU01248"/>
    </source>
</evidence>
<dbReference type="InterPro" id="IPR002104">
    <property type="entry name" value="Integrase_catalytic"/>
</dbReference>